<dbReference type="RefSeq" id="WP_027463590.1">
    <property type="nucleotide sequence ID" value="NZ_CP021081.1"/>
</dbReference>
<dbReference type="STRING" id="317577.GCA_000419625_00965"/>
<dbReference type="Proteomes" id="UP000259030">
    <property type="component" value="Chromosome"/>
</dbReference>
<reference evidence="3 4" key="1">
    <citation type="submission" date="2017-05" db="EMBL/GenBank/DDBJ databases">
        <title>The complete genome sequence of Deinococcus ficus isolated from the rhizosphere of the Ficus religiosa L. in Taiwan.</title>
        <authorList>
            <person name="Wu K.-M."/>
            <person name="Liao T.-L."/>
            <person name="Liu Y.-M."/>
            <person name="Young C.-C."/>
            <person name="Tsai S.-F."/>
        </authorList>
    </citation>
    <scope>NUCLEOTIDE SEQUENCE [LARGE SCALE GENOMIC DNA]</scope>
    <source>
        <strain evidence="3 4">CC-FR2-10</strain>
    </source>
</reference>
<evidence type="ECO:0000256" key="1">
    <source>
        <dbReference type="SAM" id="MobiDB-lite"/>
    </source>
</evidence>
<gene>
    <name evidence="3" type="ORF">DFI_01075</name>
</gene>
<dbReference type="AlphaFoldDB" id="A0A221ST25"/>
<evidence type="ECO:0000313" key="3">
    <source>
        <dbReference type="EMBL" id="ASN79785.1"/>
    </source>
</evidence>
<evidence type="ECO:0000256" key="2">
    <source>
        <dbReference type="SAM" id="SignalP"/>
    </source>
</evidence>
<name>A0A221ST25_9DEIO</name>
<keyword evidence="2" id="KW-0732">Signal</keyword>
<dbReference type="KEGG" id="dfc:DFI_01075"/>
<protein>
    <submittedName>
        <fullName evidence="3">Uncharacterized protein</fullName>
    </submittedName>
</protein>
<keyword evidence="4" id="KW-1185">Reference proteome</keyword>
<feature type="signal peptide" evidence="2">
    <location>
        <begin position="1"/>
        <end position="23"/>
    </location>
</feature>
<accession>A0A221ST25</accession>
<feature type="chain" id="PRO_5011217986" evidence="2">
    <location>
        <begin position="24"/>
        <end position="249"/>
    </location>
</feature>
<sequence>MRPQFRFALMSGLLALLSLPALTVAQTAGPAVPQTAAATPRWAELLSPTLTTRQKACDALAAFEKVNPSPAGQKYTSAELPAEQTVGQQLTDRRSSPGVPERVVDNILVQLPAAIDAVICANAARENRTVDVKNVLTTTTFYVQTDIAMVRDALKFTATLRFLDQNGKLLAEVEQHRLSKPADPAQWERRCVEGECRWHGFSLFKFGFPRDSAQVISNLHTLQLVFDRGYGTEKRTYVAADFTRTELKD</sequence>
<feature type="region of interest" description="Disordered" evidence="1">
    <location>
        <begin position="70"/>
        <end position="98"/>
    </location>
</feature>
<organism evidence="3 4">
    <name type="scientific">Deinococcus ficus</name>
    <dbReference type="NCBI Taxonomy" id="317577"/>
    <lineage>
        <taxon>Bacteria</taxon>
        <taxon>Thermotogati</taxon>
        <taxon>Deinococcota</taxon>
        <taxon>Deinococci</taxon>
        <taxon>Deinococcales</taxon>
        <taxon>Deinococcaceae</taxon>
        <taxon>Deinococcus</taxon>
    </lineage>
</organism>
<proteinExistence type="predicted"/>
<evidence type="ECO:0000313" key="4">
    <source>
        <dbReference type="Proteomes" id="UP000259030"/>
    </source>
</evidence>
<dbReference type="EMBL" id="CP021081">
    <property type="protein sequence ID" value="ASN79785.1"/>
    <property type="molecule type" value="Genomic_DNA"/>
</dbReference>